<evidence type="ECO:0000313" key="2">
    <source>
        <dbReference type="Proteomes" id="UP000054248"/>
    </source>
</evidence>
<dbReference type="HOGENOM" id="CLU_2028438_0_0_1"/>
<reference evidence="2" key="2">
    <citation type="submission" date="2015-01" db="EMBL/GenBank/DDBJ databases">
        <title>Evolutionary Origins and Diversification of the Mycorrhizal Mutualists.</title>
        <authorList>
            <consortium name="DOE Joint Genome Institute"/>
            <consortium name="Mycorrhizal Genomics Consortium"/>
            <person name="Kohler A."/>
            <person name="Kuo A."/>
            <person name="Nagy L.G."/>
            <person name="Floudas D."/>
            <person name="Copeland A."/>
            <person name="Barry K.W."/>
            <person name="Cichocki N."/>
            <person name="Veneault-Fourrey C."/>
            <person name="LaButti K."/>
            <person name="Lindquist E.A."/>
            <person name="Lipzen A."/>
            <person name="Lundell T."/>
            <person name="Morin E."/>
            <person name="Murat C."/>
            <person name="Riley R."/>
            <person name="Ohm R."/>
            <person name="Sun H."/>
            <person name="Tunlid A."/>
            <person name="Henrissat B."/>
            <person name="Grigoriev I.V."/>
            <person name="Hibbett D.S."/>
            <person name="Martin F."/>
        </authorList>
    </citation>
    <scope>NUCLEOTIDE SEQUENCE [LARGE SCALE GENOMIC DNA]</scope>
    <source>
        <strain evidence="2">MUT 4182</strain>
    </source>
</reference>
<dbReference type="Proteomes" id="UP000054248">
    <property type="component" value="Unassembled WGS sequence"/>
</dbReference>
<name>A0A0C3LY11_9AGAM</name>
<accession>A0A0C3LY11</accession>
<gene>
    <name evidence="1" type="ORF">M407DRAFT_202182</name>
</gene>
<dbReference type="OrthoDB" id="3283645at2759"/>
<protein>
    <submittedName>
        <fullName evidence="1">Uncharacterized protein</fullName>
    </submittedName>
</protein>
<dbReference type="AlphaFoldDB" id="A0A0C3LY11"/>
<sequence>MTLLKRELRKAWNDSQKIAQRMATWTRGYESRLWHARNERFIEFLQGLKKRWGWDLEKLPTVRASPRFFVLLHFAQSAPDLDYRVWNRAEVVIKSILEEDARMPARSTSRPWSLSIPRSLAL</sequence>
<evidence type="ECO:0000313" key="1">
    <source>
        <dbReference type="EMBL" id="KIO26322.1"/>
    </source>
</evidence>
<keyword evidence="2" id="KW-1185">Reference proteome</keyword>
<reference evidence="1 2" key="1">
    <citation type="submission" date="2014-04" db="EMBL/GenBank/DDBJ databases">
        <authorList>
            <consortium name="DOE Joint Genome Institute"/>
            <person name="Kuo A."/>
            <person name="Girlanda M."/>
            <person name="Perotto S."/>
            <person name="Kohler A."/>
            <person name="Nagy L.G."/>
            <person name="Floudas D."/>
            <person name="Copeland A."/>
            <person name="Barry K.W."/>
            <person name="Cichocki N."/>
            <person name="Veneault-Fourrey C."/>
            <person name="LaButti K."/>
            <person name="Lindquist E.A."/>
            <person name="Lipzen A."/>
            <person name="Lundell T."/>
            <person name="Morin E."/>
            <person name="Murat C."/>
            <person name="Sun H."/>
            <person name="Tunlid A."/>
            <person name="Henrissat B."/>
            <person name="Grigoriev I.V."/>
            <person name="Hibbett D.S."/>
            <person name="Martin F."/>
            <person name="Nordberg H.P."/>
            <person name="Cantor M.N."/>
            <person name="Hua S.X."/>
        </authorList>
    </citation>
    <scope>NUCLEOTIDE SEQUENCE [LARGE SCALE GENOMIC DNA]</scope>
    <source>
        <strain evidence="1 2">MUT 4182</strain>
    </source>
</reference>
<proteinExistence type="predicted"/>
<dbReference type="EMBL" id="KN823026">
    <property type="protein sequence ID" value="KIO26322.1"/>
    <property type="molecule type" value="Genomic_DNA"/>
</dbReference>
<organism evidence="1 2">
    <name type="scientific">Tulasnella calospora MUT 4182</name>
    <dbReference type="NCBI Taxonomy" id="1051891"/>
    <lineage>
        <taxon>Eukaryota</taxon>
        <taxon>Fungi</taxon>
        <taxon>Dikarya</taxon>
        <taxon>Basidiomycota</taxon>
        <taxon>Agaricomycotina</taxon>
        <taxon>Agaricomycetes</taxon>
        <taxon>Cantharellales</taxon>
        <taxon>Tulasnellaceae</taxon>
        <taxon>Tulasnella</taxon>
    </lineage>
</organism>